<evidence type="ECO:0000256" key="4">
    <source>
        <dbReference type="ARBA" id="ARBA00022605"/>
    </source>
</evidence>
<keyword evidence="13" id="KW-1185">Reference proteome</keyword>
<dbReference type="InterPro" id="IPR008927">
    <property type="entry name" value="6-PGluconate_DH-like_C_sf"/>
</dbReference>
<evidence type="ECO:0000256" key="5">
    <source>
        <dbReference type="ARBA" id="ARBA00022650"/>
    </source>
</evidence>
<dbReference type="FunFam" id="1.10.3730.10:FF:000001">
    <property type="entry name" value="Pyrroline-5-carboxylate reductase"/>
    <property type="match status" value="1"/>
</dbReference>
<feature type="binding site" evidence="8">
    <location>
        <begin position="73"/>
        <end position="76"/>
    </location>
    <ligand>
        <name>NADP(+)</name>
        <dbReference type="ChEBI" id="CHEBI:58349"/>
    </ligand>
</feature>
<dbReference type="Gene3D" id="1.10.3730.10">
    <property type="entry name" value="ProC C-terminal domain-like"/>
    <property type="match status" value="1"/>
</dbReference>
<dbReference type="PROSITE" id="PS00521">
    <property type="entry name" value="P5CR"/>
    <property type="match status" value="1"/>
</dbReference>
<dbReference type="InterPro" id="IPR036291">
    <property type="entry name" value="NAD(P)-bd_dom_sf"/>
</dbReference>
<dbReference type="NCBIfam" id="TIGR00112">
    <property type="entry name" value="proC"/>
    <property type="match status" value="1"/>
</dbReference>
<comment type="similarity">
    <text evidence="2 9">Belongs to the pyrroline-5-carboxylate reductase family.</text>
</comment>
<evidence type="ECO:0000259" key="11">
    <source>
        <dbReference type="Pfam" id="PF14748"/>
    </source>
</evidence>
<evidence type="ECO:0000256" key="8">
    <source>
        <dbReference type="PIRSR" id="PIRSR000193-1"/>
    </source>
</evidence>
<proteinExistence type="inferred from homology"/>
<evidence type="ECO:0000256" key="6">
    <source>
        <dbReference type="ARBA" id="ARBA00022857"/>
    </source>
</evidence>
<sequence>MTADMKSQKIAFIGGGNMAGAIISGLVAKGFEKKQITVAEPWEVNRTKMSEFGVNVTTDNIEAATGSSIIILAVKPQVAKSVCNELGQKAFTSDDALPLLVSIAAGITMSSLKQWSTTSSGKSPPVVRVMPNTPALLGEGASGVYAGSDVSKAQKEQVTALLQSVSRSLEWVDREELLDAVTAVSGSGPAYFFAMVEHMIASGVKLGLSEEQATKLASQTCLGAGKMLVEASDSPSQLRKNVTSPNGTTQAALESFEASDFASIVDKAVKAASDRAEQLGSELGKQ</sequence>
<comment type="catalytic activity">
    <reaction evidence="9">
        <text>L-proline + NADP(+) = (S)-1-pyrroline-5-carboxylate + NADPH + 2 H(+)</text>
        <dbReference type="Rhea" id="RHEA:14109"/>
        <dbReference type="ChEBI" id="CHEBI:15378"/>
        <dbReference type="ChEBI" id="CHEBI:17388"/>
        <dbReference type="ChEBI" id="CHEBI:57783"/>
        <dbReference type="ChEBI" id="CHEBI:58349"/>
        <dbReference type="ChEBI" id="CHEBI:60039"/>
        <dbReference type="EC" id="1.5.1.2"/>
    </reaction>
</comment>
<dbReference type="AlphaFoldDB" id="A0AAE0WS13"/>
<protein>
    <recommendedName>
        <fullName evidence="9">Pyrroline-5-carboxylate reductase</fullName>
        <ecNumber evidence="9">1.5.1.2</ecNumber>
    </recommendedName>
</protein>
<keyword evidence="3" id="KW-0963">Cytoplasm</keyword>
<organism evidence="12 13">
    <name type="scientific">Recurvomyces mirabilis</name>
    <dbReference type="NCBI Taxonomy" id="574656"/>
    <lineage>
        <taxon>Eukaryota</taxon>
        <taxon>Fungi</taxon>
        <taxon>Dikarya</taxon>
        <taxon>Ascomycota</taxon>
        <taxon>Pezizomycotina</taxon>
        <taxon>Dothideomycetes</taxon>
        <taxon>Dothideomycetidae</taxon>
        <taxon>Mycosphaerellales</taxon>
        <taxon>Teratosphaeriaceae</taxon>
        <taxon>Recurvomyces</taxon>
    </lineage>
</organism>
<dbReference type="EMBL" id="JAUTXT010000008">
    <property type="protein sequence ID" value="KAK3676995.1"/>
    <property type="molecule type" value="Genomic_DNA"/>
</dbReference>
<dbReference type="InterPro" id="IPR028939">
    <property type="entry name" value="P5C_Rdtase_cat_N"/>
</dbReference>
<dbReference type="PANTHER" id="PTHR11645:SF0">
    <property type="entry name" value="PYRROLINE-5-CARBOXYLATE REDUCTASE 3"/>
    <property type="match status" value="1"/>
</dbReference>
<feature type="domain" description="Pyrroline-5-carboxylate reductase dimerisation" evidence="11">
    <location>
        <begin position="175"/>
        <end position="279"/>
    </location>
</feature>
<gene>
    <name evidence="12" type="ORF">LTR78_003200</name>
</gene>
<evidence type="ECO:0000256" key="2">
    <source>
        <dbReference type="ARBA" id="ARBA00005525"/>
    </source>
</evidence>
<evidence type="ECO:0000259" key="10">
    <source>
        <dbReference type="Pfam" id="PF03807"/>
    </source>
</evidence>
<dbReference type="PANTHER" id="PTHR11645">
    <property type="entry name" value="PYRROLINE-5-CARBOXYLATE REDUCTASE"/>
    <property type="match status" value="1"/>
</dbReference>
<comment type="caution">
    <text evidence="12">The sequence shown here is derived from an EMBL/GenBank/DDBJ whole genome shotgun (WGS) entry which is preliminary data.</text>
</comment>
<feature type="binding site" evidence="8">
    <location>
        <position position="60"/>
    </location>
    <ligand>
        <name>NADPH</name>
        <dbReference type="ChEBI" id="CHEBI:57783"/>
    </ligand>
</feature>
<evidence type="ECO:0000256" key="3">
    <source>
        <dbReference type="ARBA" id="ARBA00022490"/>
    </source>
</evidence>
<dbReference type="GO" id="GO:0055129">
    <property type="term" value="P:L-proline biosynthetic process"/>
    <property type="evidence" value="ECO:0007669"/>
    <property type="project" value="TreeGrafter"/>
</dbReference>
<dbReference type="Proteomes" id="UP001274830">
    <property type="component" value="Unassembled WGS sequence"/>
</dbReference>
<dbReference type="Pfam" id="PF03807">
    <property type="entry name" value="F420_oxidored"/>
    <property type="match status" value="1"/>
</dbReference>
<dbReference type="Pfam" id="PF14748">
    <property type="entry name" value="P5CR_dimer"/>
    <property type="match status" value="1"/>
</dbReference>
<dbReference type="GO" id="GO:0004735">
    <property type="term" value="F:pyrroline-5-carboxylate reductase activity"/>
    <property type="evidence" value="ECO:0007669"/>
    <property type="project" value="UniProtKB-EC"/>
</dbReference>
<feature type="domain" description="Pyrroline-5-carboxylate reductase catalytic N-terminal" evidence="10">
    <location>
        <begin position="9"/>
        <end position="106"/>
    </location>
</feature>
<evidence type="ECO:0000256" key="7">
    <source>
        <dbReference type="ARBA" id="ARBA00023002"/>
    </source>
</evidence>
<dbReference type="InterPro" id="IPR000304">
    <property type="entry name" value="Pyrroline-COOH_reductase"/>
</dbReference>
<dbReference type="InterPro" id="IPR029036">
    <property type="entry name" value="P5CR_dimer"/>
</dbReference>
<feature type="binding site" evidence="8">
    <location>
        <begin position="13"/>
        <end position="18"/>
    </location>
    <ligand>
        <name>NADP(+)</name>
        <dbReference type="ChEBI" id="CHEBI:58349"/>
    </ligand>
</feature>
<dbReference type="HAMAP" id="MF_01925">
    <property type="entry name" value="P5C_reductase"/>
    <property type="match status" value="1"/>
</dbReference>
<comment type="pathway">
    <text evidence="1 9">Amino-acid biosynthesis; L-proline biosynthesis; L-proline from L-glutamate 5-semialdehyde: step 1/1.</text>
</comment>
<dbReference type="FunFam" id="3.40.50.720:FF:000105">
    <property type="entry name" value="Pyrroline-5-carboxylate reductase"/>
    <property type="match status" value="1"/>
</dbReference>
<dbReference type="EC" id="1.5.1.2" evidence="9"/>
<evidence type="ECO:0000256" key="9">
    <source>
        <dbReference type="RuleBase" id="RU003903"/>
    </source>
</evidence>
<dbReference type="SUPFAM" id="SSF51735">
    <property type="entry name" value="NAD(P)-binding Rossmann-fold domains"/>
    <property type="match status" value="1"/>
</dbReference>
<name>A0AAE0WS13_9PEZI</name>
<keyword evidence="5 9" id="KW-0641">Proline biosynthesis</keyword>
<keyword evidence="6 8" id="KW-0521">NADP</keyword>
<evidence type="ECO:0000256" key="1">
    <source>
        <dbReference type="ARBA" id="ARBA00005205"/>
    </source>
</evidence>
<accession>A0AAE0WS13</accession>
<dbReference type="PIRSF" id="PIRSF000193">
    <property type="entry name" value="Pyrrol-5-carb_rd"/>
    <property type="match status" value="1"/>
</dbReference>
<reference evidence="12" key="1">
    <citation type="submission" date="2023-07" db="EMBL/GenBank/DDBJ databases">
        <title>Black Yeasts Isolated from many extreme environments.</title>
        <authorList>
            <person name="Coleine C."/>
            <person name="Stajich J.E."/>
            <person name="Selbmann L."/>
        </authorList>
    </citation>
    <scope>NUCLEOTIDE SEQUENCE</scope>
    <source>
        <strain evidence="12">CCFEE 5485</strain>
    </source>
</reference>
<keyword evidence="4 9" id="KW-0028">Amino-acid biosynthesis</keyword>
<dbReference type="InterPro" id="IPR053790">
    <property type="entry name" value="P5CR-like_CS"/>
</dbReference>
<dbReference type="SUPFAM" id="SSF48179">
    <property type="entry name" value="6-phosphogluconate dehydrogenase C-terminal domain-like"/>
    <property type="match status" value="1"/>
</dbReference>
<evidence type="ECO:0000313" key="12">
    <source>
        <dbReference type="EMBL" id="KAK3676995.1"/>
    </source>
</evidence>
<keyword evidence="7 9" id="KW-0560">Oxidoreductase</keyword>
<dbReference type="Gene3D" id="3.40.50.720">
    <property type="entry name" value="NAD(P)-binding Rossmann-like Domain"/>
    <property type="match status" value="1"/>
</dbReference>
<evidence type="ECO:0000313" key="13">
    <source>
        <dbReference type="Proteomes" id="UP001274830"/>
    </source>
</evidence>